<keyword evidence="5 9" id="KW-0479">Metal-binding</keyword>
<evidence type="ECO:0000256" key="8">
    <source>
        <dbReference type="ARBA" id="ARBA00023033"/>
    </source>
</evidence>
<name>A0AAD5VZM7_9AGAR</name>
<comment type="caution">
    <text evidence="11">The sequence shown here is derived from an EMBL/GenBank/DDBJ whole genome shotgun (WGS) entry which is preliminary data.</text>
</comment>
<evidence type="ECO:0000256" key="5">
    <source>
        <dbReference type="ARBA" id="ARBA00022723"/>
    </source>
</evidence>
<keyword evidence="4 9" id="KW-0349">Heme</keyword>
<evidence type="ECO:0008006" key="13">
    <source>
        <dbReference type="Google" id="ProtNLM"/>
    </source>
</evidence>
<dbReference type="GO" id="GO:0005506">
    <property type="term" value="F:iron ion binding"/>
    <property type="evidence" value="ECO:0007669"/>
    <property type="project" value="InterPro"/>
</dbReference>
<dbReference type="InterPro" id="IPR017972">
    <property type="entry name" value="Cyt_P450_CS"/>
</dbReference>
<evidence type="ECO:0000313" key="12">
    <source>
        <dbReference type="Proteomes" id="UP001213000"/>
    </source>
</evidence>
<gene>
    <name evidence="11" type="ORF">NP233_g2808</name>
</gene>
<comment type="cofactor">
    <cofactor evidence="1 9">
        <name>heme</name>
        <dbReference type="ChEBI" id="CHEBI:30413"/>
    </cofactor>
</comment>
<dbReference type="InterPro" id="IPR001128">
    <property type="entry name" value="Cyt_P450"/>
</dbReference>
<dbReference type="PRINTS" id="PR00463">
    <property type="entry name" value="EP450I"/>
</dbReference>
<evidence type="ECO:0000256" key="2">
    <source>
        <dbReference type="ARBA" id="ARBA00005179"/>
    </source>
</evidence>
<dbReference type="PANTHER" id="PTHR46300:SF7">
    <property type="entry name" value="P450, PUTATIVE (EUROFUNG)-RELATED"/>
    <property type="match status" value="1"/>
</dbReference>
<evidence type="ECO:0000256" key="3">
    <source>
        <dbReference type="ARBA" id="ARBA00010617"/>
    </source>
</evidence>
<dbReference type="CDD" id="cd11065">
    <property type="entry name" value="CYP64-like"/>
    <property type="match status" value="1"/>
</dbReference>
<keyword evidence="6 10" id="KW-0560">Oxidoreductase</keyword>
<keyword evidence="8 10" id="KW-0503">Monooxygenase</keyword>
<evidence type="ECO:0000256" key="1">
    <source>
        <dbReference type="ARBA" id="ARBA00001971"/>
    </source>
</evidence>
<feature type="binding site" description="axial binding residue" evidence="9">
    <location>
        <position position="435"/>
    </location>
    <ligand>
        <name>heme</name>
        <dbReference type="ChEBI" id="CHEBI:30413"/>
    </ligand>
    <ligandPart>
        <name>Fe</name>
        <dbReference type="ChEBI" id="CHEBI:18248"/>
    </ligandPart>
</feature>
<dbReference type="Proteomes" id="UP001213000">
    <property type="component" value="Unassembled WGS sequence"/>
</dbReference>
<dbReference type="GO" id="GO:0004497">
    <property type="term" value="F:monooxygenase activity"/>
    <property type="evidence" value="ECO:0007669"/>
    <property type="project" value="UniProtKB-KW"/>
</dbReference>
<dbReference type="AlphaFoldDB" id="A0AAD5VZM7"/>
<dbReference type="GO" id="GO:0020037">
    <property type="term" value="F:heme binding"/>
    <property type="evidence" value="ECO:0007669"/>
    <property type="project" value="InterPro"/>
</dbReference>
<dbReference type="InterPro" id="IPR036396">
    <property type="entry name" value="Cyt_P450_sf"/>
</dbReference>
<dbReference type="Pfam" id="PF00067">
    <property type="entry name" value="p450"/>
    <property type="match status" value="1"/>
</dbReference>
<dbReference type="InterPro" id="IPR050364">
    <property type="entry name" value="Cytochrome_P450_fung"/>
</dbReference>
<evidence type="ECO:0000256" key="9">
    <source>
        <dbReference type="PIRSR" id="PIRSR602401-1"/>
    </source>
</evidence>
<evidence type="ECO:0000256" key="6">
    <source>
        <dbReference type="ARBA" id="ARBA00023002"/>
    </source>
</evidence>
<organism evidence="11 12">
    <name type="scientific">Leucocoprinus birnbaumii</name>
    <dbReference type="NCBI Taxonomy" id="56174"/>
    <lineage>
        <taxon>Eukaryota</taxon>
        <taxon>Fungi</taxon>
        <taxon>Dikarya</taxon>
        <taxon>Basidiomycota</taxon>
        <taxon>Agaricomycotina</taxon>
        <taxon>Agaricomycetes</taxon>
        <taxon>Agaricomycetidae</taxon>
        <taxon>Agaricales</taxon>
        <taxon>Agaricineae</taxon>
        <taxon>Agaricaceae</taxon>
        <taxon>Leucocoprinus</taxon>
    </lineage>
</organism>
<proteinExistence type="inferred from homology"/>
<dbReference type="PROSITE" id="PS00086">
    <property type="entry name" value="CYTOCHROME_P450"/>
    <property type="match status" value="1"/>
</dbReference>
<reference evidence="11" key="1">
    <citation type="submission" date="2022-07" db="EMBL/GenBank/DDBJ databases">
        <title>Genome Sequence of Leucocoprinus birnbaumii.</title>
        <authorList>
            <person name="Buettner E."/>
        </authorList>
    </citation>
    <scope>NUCLEOTIDE SEQUENCE</scope>
    <source>
        <strain evidence="11">VT141</strain>
    </source>
</reference>
<protein>
    <recommendedName>
        <fullName evidence="13">Cytochrome P450</fullName>
    </recommendedName>
</protein>
<dbReference type="GO" id="GO:0016705">
    <property type="term" value="F:oxidoreductase activity, acting on paired donors, with incorporation or reduction of molecular oxygen"/>
    <property type="evidence" value="ECO:0007669"/>
    <property type="project" value="InterPro"/>
</dbReference>
<comment type="pathway">
    <text evidence="2">Secondary metabolite biosynthesis.</text>
</comment>
<dbReference type="PANTHER" id="PTHR46300">
    <property type="entry name" value="P450, PUTATIVE (EUROFUNG)-RELATED-RELATED"/>
    <property type="match status" value="1"/>
</dbReference>
<dbReference type="PRINTS" id="PR00385">
    <property type="entry name" value="P450"/>
</dbReference>
<comment type="similarity">
    <text evidence="3 10">Belongs to the cytochrome P450 family.</text>
</comment>
<dbReference type="EMBL" id="JANIEX010000125">
    <property type="protein sequence ID" value="KAJ3572867.1"/>
    <property type="molecule type" value="Genomic_DNA"/>
</dbReference>
<evidence type="ECO:0000313" key="11">
    <source>
        <dbReference type="EMBL" id="KAJ3572867.1"/>
    </source>
</evidence>
<sequence>MNVNLDRLDYLTVATCTLLALGIWKYQRKSAKLPPGPPANLLGNVHHIPRTEPWVAFKGFAEQYGSLICLWMGYHKTIIINDYKSANALLDQRSSIYSSRPTLWMSGQLGERQDGVFLTKMGSRLKTYRTLLHKTLNPRALVTYRELQYAELQKLLKLLKETPDKFITHIRRNAIAVIMSVAYGYQVADEDDRFVGLLEESFRLTGLLNEPGRYLVEFLPFLRYLPEWMPGSGFKKLARATGEELQRIDRVPFDWAKSQIESGSYQESFVSDHIADEQFASSEEEREEILRWSAVSLYVGGGDTTVSVMTTFFLLMALHPDIQKRAQEEVDRVMGGTMVTPDDTSSLPYVNAVVKEIKRWGPVAPLAIPHEVTQDDSYDGYFIPKGSKIVANVYAMTRDPNVYPNPDVFDPTRFLGENQQMDPNKFVFGFGRRICPGMHLAEAALFLNITNILANFSISKKIGKDGRVIEPEVHWSTGITAHLKPFECQITPRST</sequence>
<evidence type="ECO:0000256" key="10">
    <source>
        <dbReference type="RuleBase" id="RU000461"/>
    </source>
</evidence>
<dbReference type="Gene3D" id="1.10.630.10">
    <property type="entry name" value="Cytochrome P450"/>
    <property type="match status" value="1"/>
</dbReference>
<keyword evidence="12" id="KW-1185">Reference proteome</keyword>
<dbReference type="SUPFAM" id="SSF48264">
    <property type="entry name" value="Cytochrome P450"/>
    <property type="match status" value="1"/>
</dbReference>
<dbReference type="InterPro" id="IPR002401">
    <property type="entry name" value="Cyt_P450_E_grp-I"/>
</dbReference>
<accession>A0AAD5VZM7</accession>
<evidence type="ECO:0000256" key="4">
    <source>
        <dbReference type="ARBA" id="ARBA00022617"/>
    </source>
</evidence>
<keyword evidence="7 9" id="KW-0408">Iron</keyword>
<evidence type="ECO:0000256" key="7">
    <source>
        <dbReference type="ARBA" id="ARBA00023004"/>
    </source>
</evidence>